<accession>A0A919YHM5</accession>
<dbReference type="AlphaFoldDB" id="A0A919YHM5"/>
<protein>
    <submittedName>
        <fullName evidence="1">Uncharacterized protein</fullName>
    </submittedName>
</protein>
<dbReference type="Proteomes" id="UP000682811">
    <property type="component" value="Unassembled WGS sequence"/>
</dbReference>
<organism evidence="1 2">
    <name type="scientific">Paenibacillus azoreducens</name>
    <dbReference type="NCBI Taxonomy" id="116718"/>
    <lineage>
        <taxon>Bacteria</taxon>
        <taxon>Bacillati</taxon>
        <taxon>Bacillota</taxon>
        <taxon>Bacilli</taxon>
        <taxon>Bacillales</taxon>
        <taxon>Paenibacillaceae</taxon>
        <taxon>Paenibacillus</taxon>
    </lineage>
</organism>
<dbReference type="EMBL" id="BORT01000016">
    <property type="protein sequence ID" value="GIO48855.1"/>
    <property type="molecule type" value="Genomic_DNA"/>
</dbReference>
<keyword evidence="2" id="KW-1185">Reference proteome</keyword>
<reference evidence="1 2" key="1">
    <citation type="submission" date="2021-03" db="EMBL/GenBank/DDBJ databases">
        <title>Antimicrobial resistance genes in bacteria isolated from Japanese honey, and their potential for conferring macrolide and lincosamide resistance in the American foulbrood pathogen Paenibacillus larvae.</title>
        <authorList>
            <person name="Okamoto M."/>
            <person name="Kumagai M."/>
            <person name="Kanamori H."/>
            <person name="Takamatsu D."/>
        </authorList>
    </citation>
    <scope>NUCLEOTIDE SEQUENCE [LARGE SCALE GENOMIC DNA]</scope>
    <source>
        <strain evidence="1 2">J34TS1</strain>
    </source>
</reference>
<name>A0A919YHM5_9BACL</name>
<gene>
    <name evidence="1" type="ORF">J34TS1_36200</name>
</gene>
<evidence type="ECO:0000313" key="1">
    <source>
        <dbReference type="EMBL" id="GIO48855.1"/>
    </source>
</evidence>
<sequence length="131" mass="15346">MRNLVEILEEVKHGNKPEYEELLYALLAYASMFNIEHRQLREELMRDKPQPLFLRDMKLKNSFDMYKRALNTDPKDWLGWSNDPENPEYQKILRAGANLIDNAAARGKVVNEIEGHTADTQFEKRAQNAVQ</sequence>
<evidence type="ECO:0000313" key="2">
    <source>
        <dbReference type="Proteomes" id="UP000682811"/>
    </source>
</evidence>
<proteinExistence type="predicted"/>
<dbReference type="RefSeq" id="WP_212979466.1">
    <property type="nucleotide sequence ID" value="NZ_AP025343.1"/>
</dbReference>
<comment type="caution">
    <text evidence="1">The sequence shown here is derived from an EMBL/GenBank/DDBJ whole genome shotgun (WGS) entry which is preliminary data.</text>
</comment>